<evidence type="ECO:0000313" key="4">
    <source>
        <dbReference type="Proteomes" id="UP000838756"/>
    </source>
</evidence>
<feature type="chain" id="PRO_5035751197" evidence="2">
    <location>
        <begin position="27"/>
        <end position="302"/>
    </location>
</feature>
<feature type="signal peptide" evidence="2">
    <location>
        <begin position="1"/>
        <end position="26"/>
    </location>
</feature>
<comment type="caution">
    <text evidence="3">The sequence shown here is derived from an EMBL/GenBank/DDBJ whole genome shotgun (WGS) entry which is preliminary data.</text>
</comment>
<evidence type="ECO:0000256" key="2">
    <source>
        <dbReference type="SAM" id="SignalP"/>
    </source>
</evidence>
<protein>
    <submittedName>
        <fullName evidence="3">Jg26417 protein</fullName>
    </submittedName>
</protein>
<feature type="region of interest" description="Disordered" evidence="1">
    <location>
        <begin position="233"/>
        <end position="252"/>
    </location>
</feature>
<gene>
    <name evidence="3" type="primary">jg26417</name>
    <name evidence="3" type="ORF">PAEG_LOCUS16969</name>
</gene>
<sequence>MSETLIIKRKLLYFLIYLHLNQTANSYKIIIDINDLLEPRLVKGIQNKAKFDDTFAKYNIQEPRLQHNGIKDEVEEENEPILFKKGKQDNNYRNKILVKRIVPHGNAPSGVEYDHKYNTIYKPLIRVHKTKSINQFFSEVASKKTDDTLKKGLKHEKIIFVQPKDAEYKHFNLNDGILLEPFQTYNNDKGVRDKRLKLLKQIQNKIKLIKPESKRVKAYAKVINALNNLRSPQFEKSGEHNDPLAPGRETIPEPYEEIKSPEKWIPHYPPWNYWTYKKTIHEDVCPGTQVKIGNMCIWTPPH</sequence>
<dbReference type="OrthoDB" id="7324543at2759"/>
<evidence type="ECO:0000313" key="3">
    <source>
        <dbReference type="EMBL" id="CAH2240378.1"/>
    </source>
</evidence>
<accession>A0A8S4RRU4</accession>
<name>A0A8S4RRU4_9NEOP</name>
<dbReference type="AlphaFoldDB" id="A0A8S4RRU4"/>
<dbReference type="Proteomes" id="UP000838756">
    <property type="component" value="Unassembled WGS sequence"/>
</dbReference>
<organism evidence="3 4">
    <name type="scientific">Pararge aegeria aegeria</name>
    <dbReference type="NCBI Taxonomy" id="348720"/>
    <lineage>
        <taxon>Eukaryota</taxon>
        <taxon>Metazoa</taxon>
        <taxon>Ecdysozoa</taxon>
        <taxon>Arthropoda</taxon>
        <taxon>Hexapoda</taxon>
        <taxon>Insecta</taxon>
        <taxon>Pterygota</taxon>
        <taxon>Neoptera</taxon>
        <taxon>Endopterygota</taxon>
        <taxon>Lepidoptera</taxon>
        <taxon>Glossata</taxon>
        <taxon>Ditrysia</taxon>
        <taxon>Papilionoidea</taxon>
        <taxon>Nymphalidae</taxon>
        <taxon>Satyrinae</taxon>
        <taxon>Satyrini</taxon>
        <taxon>Parargina</taxon>
        <taxon>Pararge</taxon>
    </lineage>
</organism>
<keyword evidence="4" id="KW-1185">Reference proteome</keyword>
<keyword evidence="2" id="KW-0732">Signal</keyword>
<reference evidence="3" key="1">
    <citation type="submission" date="2022-03" db="EMBL/GenBank/DDBJ databases">
        <authorList>
            <person name="Lindestad O."/>
        </authorList>
    </citation>
    <scope>NUCLEOTIDE SEQUENCE</scope>
</reference>
<dbReference type="EMBL" id="CAKXAJ010025500">
    <property type="protein sequence ID" value="CAH2240378.1"/>
    <property type="molecule type" value="Genomic_DNA"/>
</dbReference>
<proteinExistence type="predicted"/>
<evidence type="ECO:0000256" key="1">
    <source>
        <dbReference type="SAM" id="MobiDB-lite"/>
    </source>
</evidence>